<keyword evidence="5" id="KW-1185">Reference proteome</keyword>
<dbReference type="Gene3D" id="3.40.50.2000">
    <property type="entry name" value="Glycogen Phosphorylase B"/>
    <property type="match status" value="2"/>
</dbReference>
<sequence>MGREGRKRILIFAIPNDGHLNIIKSLVRVYRDAYQFQFVLVDRNKTAPDLADLEASVVVPQALGTFINTPAGRVFARVHDLLEDCLAAARAFRPDLIIYDFCAVEGHFVGRMLGIRTWCSIPGLIGPLVDRVYLDQCLSTTANRDALAAIERRYGVSVRPEQVELISNSLHLPAELNLVWSYPSVTPANFLDNRQPARYQFAGYLSDGHPGRCDRSGTPVVYLSFGTEVMDNLWHAEEQTRDGVRRCVAGLAQRWASPEIKVVFSTLDRRVLAAYPANWRVHRKVNQQEVLSRADVFVSHGGGNSLHEAVLCQVPMVVVPFFGDQMLISRRVEELGIGIALGTAEGVDKDKPKHFLNDRLADLIDRAVRQILADDRYRRSYSRTPLESTPPLAEFG</sequence>
<protein>
    <recommendedName>
        <fullName evidence="3">Erythromycin biosynthesis protein CIII-like C-terminal domain-containing protein</fullName>
    </recommendedName>
</protein>
<organism evidence="4 5">
    <name type="scientific">Phytohabitans flavus</name>
    <dbReference type="NCBI Taxonomy" id="1076124"/>
    <lineage>
        <taxon>Bacteria</taxon>
        <taxon>Bacillati</taxon>
        <taxon>Actinomycetota</taxon>
        <taxon>Actinomycetes</taxon>
        <taxon>Micromonosporales</taxon>
        <taxon>Micromonosporaceae</taxon>
    </lineage>
</organism>
<gene>
    <name evidence="4" type="ORF">Pflav_013540</name>
</gene>
<evidence type="ECO:0000256" key="2">
    <source>
        <dbReference type="ARBA" id="ARBA00022679"/>
    </source>
</evidence>
<dbReference type="Pfam" id="PF06722">
    <property type="entry name" value="EryCIII-like_C"/>
    <property type="match status" value="1"/>
</dbReference>
<keyword evidence="2" id="KW-0808">Transferase</keyword>
<dbReference type="PANTHER" id="PTHR48043">
    <property type="entry name" value="EG:EG0003.4 PROTEIN-RELATED"/>
    <property type="match status" value="1"/>
</dbReference>
<dbReference type="GO" id="GO:0008194">
    <property type="term" value="F:UDP-glycosyltransferase activity"/>
    <property type="evidence" value="ECO:0007669"/>
    <property type="project" value="InterPro"/>
</dbReference>
<feature type="domain" description="Erythromycin biosynthesis protein CIII-like C-terminal" evidence="3">
    <location>
        <begin position="259"/>
        <end position="375"/>
    </location>
</feature>
<dbReference type="PANTHER" id="PTHR48043:SF145">
    <property type="entry name" value="FI06409P-RELATED"/>
    <property type="match status" value="1"/>
</dbReference>
<reference evidence="4 5" key="2">
    <citation type="submission" date="2020-03" db="EMBL/GenBank/DDBJ databases">
        <authorList>
            <person name="Ichikawa N."/>
            <person name="Kimura A."/>
            <person name="Kitahashi Y."/>
            <person name="Uohara A."/>
        </authorList>
    </citation>
    <scope>NUCLEOTIDE SEQUENCE [LARGE SCALE GENOMIC DNA]</scope>
    <source>
        <strain evidence="4 5">NBRC 107702</strain>
    </source>
</reference>
<dbReference type="EMBL" id="AP022870">
    <property type="protein sequence ID" value="BCB74944.1"/>
    <property type="molecule type" value="Genomic_DNA"/>
</dbReference>
<dbReference type="InterPro" id="IPR050271">
    <property type="entry name" value="UDP-glycosyltransferase"/>
</dbReference>
<dbReference type="GO" id="GO:0016758">
    <property type="term" value="F:hexosyltransferase activity"/>
    <property type="evidence" value="ECO:0007669"/>
    <property type="project" value="UniProtKB-ARBA"/>
</dbReference>
<keyword evidence="1" id="KW-0328">Glycosyltransferase</keyword>
<dbReference type="InterPro" id="IPR002213">
    <property type="entry name" value="UDP_glucos_trans"/>
</dbReference>
<dbReference type="CDD" id="cd03784">
    <property type="entry name" value="GT1_Gtf-like"/>
    <property type="match status" value="1"/>
</dbReference>
<accession>A0A6F8XM91</accession>
<dbReference type="Proteomes" id="UP000502508">
    <property type="component" value="Chromosome"/>
</dbReference>
<dbReference type="KEGG" id="pfla:Pflav_013540"/>
<evidence type="ECO:0000259" key="3">
    <source>
        <dbReference type="Pfam" id="PF06722"/>
    </source>
</evidence>
<dbReference type="SUPFAM" id="SSF53756">
    <property type="entry name" value="UDP-Glycosyltransferase/glycogen phosphorylase"/>
    <property type="match status" value="1"/>
</dbReference>
<proteinExistence type="predicted"/>
<dbReference type="AlphaFoldDB" id="A0A6F8XM91"/>
<evidence type="ECO:0000256" key="1">
    <source>
        <dbReference type="ARBA" id="ARBA00022676"/>
    </source>
</evidence>
<evidence type="ECO:0000313" key="5">
    <source>
        <dbReference type="Proteomes" id="UP000502508"/>
    </source>
</evidence>
<reference evidence="4 5" key="1">
    <citation type="submission" date="2020-03" db="EMBL/GenBank/DDBJ databases">
        <title>Whole genome shotgun sequence of Phytohabitans flavus NBRC 107702.</title>
        <authorList>
            <person name="Komaki H."/>
            <person name="Tamura T."/>
        </authorList>
    </citation>
    <scope>NUCLEOTIDE SEQUENCE [LARGE SCALE GENOMIC DNA]</scope>
    <source>
        <strain evidence="4 5">NBRC 107702</strain>
    </source>
</reference>
<evidence type="ECO:0000313" key="4">
    <source>
        <dbReference type="EMBL" id="BCB74944.1"/>
    </source>
</evidence>
<dbReference type="InterPro" id="IPR010610">
    <property type="entry name" value="EryCIII-like_C"/>
</dbReference>
<name>A0A6F8XM91_9ACTN</name>